<feature type="region of interest" description="Disordered" evidence="14">
    <location>
        <begin position="1585"/>
        <end position="1604"/>
    </location>
</feature>
<evidence type="ECO:0000256" key="1">
    <source>
        <dbReference type="ARBA" id="ARBA00004651"/>
    </source>
</evidence>
<dbReference type="SUPFAM" id="SSF53448">
    <property type="entry name" value="Nucleotide-diphospho-sugar transferases"/>
    <property type="match status" value="1"/>
</dbReference>
<feature type="region of interest" description="Disordered" evidence="14">
    <location>
        <begin position="1674"/>
        <end position="1702"/>
    </location>
</feature>
<keyword evidence="4" id="KW-0328">Glycosyltransferase</keyword>
<keyword evidence="5" id="KW-0808">Transferase</keyword>
<dbReference type="GO" id="GO:0004100">
    <property type="term" value="F:chitin synthase activity"/>
    <property type="evidence" value="ECO:0007669"/>
    <property type="project" value="UniProtKB-EC"/>
</dbReference>
<dbReference type="Pfam" id="PF03142">
    <property type="entry name" value="Chitin_synth_2"/>
    <property type="match status" value="1"/>
</dbReference>
<keyword evidence="8 13" id="KW-0175">Coiled coil</keyword>
<feature type="transmembrane region" description="Helical" evidence="15">
    <location>
        <begin position="317"/>
        <end position="337"/>
    </location>
</feature>
<feature type="transmembrane region" description="Helical" evidence="15">
    <location>
        <begin position="1269"/>
        <end position="1288"/>
    </location>
</feature>
<dbReference type="OrthoDB" id="370884at2759"/>
<feature type="transmembrane region" description="Helical" evidence="15">
    <location>
        <begin position="454"/>
        <end position="474"/>
    </location>
</feature>
<dbReference type="GO" id="GO:0006031">
    <property type="term" value="P:chitin biosynthetic process"/>
    <property type="evidence" value="ECO:0007669"/>
    <property type="project" value="TreeGrafter"/>
</dbReference>
<dbReference type="Proteomes" id="UP000694844">
    <property type="component" value="Chromosome 4"/>
</dbReference>
<dbReference type="InterPro" id="IPR004835">
    <property type="entry name" value="Chitin_synth"/>
</dbReference>
<keyword evidence="16" id="KW-1185">Reference proteome</keyword>
<reference evidence="17" key="1">
    <citation type="submission" date="2025-08" db="UniProtKB">
        <authorList>
            <consortium name="RefSeq"/>
        </authorList>
    </citation>
    <scope>IDENTIFICATION</scope>
    <source>
        <tissue evidence="17">Whole sample</tissue>
    </source>
</reference>
<evidence type="ECO:0000256" key="9">
    <source>
        <dbReference type="ARBA" id="ARBA00023136"/>
    </source>
</evidence>
<evidence type="ECO:0000256" key="8">
    <source>
        <dbReference type="ARBA" id="ARBA00023054"/>
    </source>
</evidence>
<name>A0A8B8DQE6_CRAVI</name>
<dbReference type="Gene3D" id="3.90.550.10">
    <property type="entry name" value="Spore Coat Polysaccharide Biosynthesis Protein SpsA, Chain A"/>
    <property type="match status" value="1"/>
</dbReference>
<organism evidence="16 17">
    <name type="scientific">Crassostrea virginica</name>
    <name type="common">Eastern oyster</name>
    <dbReference type="NCBI Taxonomy" id="6565"/>
    <lineage>
        <taxon>Eukaryota</taxon>
        <taxon>Metazoa</taxon>
        <taxon>Spiralia</taxon>
        <taxon>Lophotrochozoa</taxon>
        <taxon>Mollusca</taxon>
        <taxon>Bivalvia</taxon>
        <taxon>Autobranchia</taxon>
        <taxon>Pteriomorphia</taxon>
        <taxon>Ostreida</taxon>
        <taxon>Ostreoidea</taxon>
        <taxon>Ostreidae</taxon>
        <taxon>Crassostrea</taxon>
    </lineage>
</organism>
<evidence type="ECO:0000256" key="13">
    <source>
        <dbReference type="SAM" id="Coils"/>
    </source>
</evidence>
<evidence type="ECO:0000256" key="10">
    <source>
        <dbReference type="ARBA" id="ARBA00023180"/>
    </source>
</evidence>
<evidence type="ECO:0000313" key="16">
    <source>
        <dbReference type="Proteomes" id="UP000694844"/>
    </source>
</evidence>
<dbReference type="KEGG" id="cvn:111128079"/>
<feature type="transmembrane region" description="Helical" evidence="15">
    <location>
        <begin position="208"/>
        <end position="232"/>
    </location>
</feature>
<proteinExistence type="inferred from homology"/>
<keyword evidence="6 15" id="KW-0812">Transmembrane</keyword>
<dbReference type="PANTHER" id="PTHR22914">
    <property type="entry name" value="CHITIN SYNTHASE"/>
    <property type="match status" value="1"/>
</dbReference>
<feature type="transmembrane region" description="Helical" evidence="15">
    <location>
        <begin position="1521"/>
        <end position="1541"/>
    </location>
</feature>
<sequence length="1702" mass="195331">MTAREDLTISMLLGDFVQRYRDAVYQPEQKLKLNRGNVESILREAGLTDYCLRNQQVFIPQWHKSVLQELVFEKRKMAIVGQQHAVLPDSETDLDTTYDVLDESLPAARYVTPTNASSPAVEMMKTETNISEGQSQIGKTHYGSQRKVTEWMQQNDDEKTEELTKPFIQESPREKLLDVRLWDRFQMIPRERISTSDTFRPFLRVFKAICYALLFSIVLGSAVAAKTSILLMTSSIVKDENVRNVDNSPTHTMLLISICFPYVLWMLSYTAKSLFGSSAWPTLKTTTVTLFIELLHTFGLCLLVFHILPKTDMARSLLHLSGIFIIPALLRTTFVITDKSMSGIKRVTLTLVYGIAFLIQFCNLAATCMFSTSLTDGEKQLLVNQVIDDNDILTSINRPRPLFTNRIIWEIPVSLVFISLSFWENYAEGDVYICSFKIPLLEWKKNLIVVKQRLYVLVGLWKIGWTLVFAILLVPGLNFNMVFSDLNTSETNRTGNDTERFNPLLTSSRPQNEISTIGTTTTNFQINNLDPNNMERINLTKAIKDRGIESVLHLNDDMLDRTQSVTPPKENVLLLKPENSTANNYLDAVKINFQKYGVLYLNIISGCLMSYFGSLACKLCMQIFGFTLPMFLATPVTLGLIFVQCYSQYIPSYLFVWVCPEFKGDIRLYHLLWLGALWISQVITTSHIWFPRNGRMAKVERLFVTPIRCGIFADNSLALRRRLNDRDLSLFNNVDDWSYIYEDDDVYKADDVVPQIYACATMWHETRNEMIQLLKSLFRMDVDHSGRYLAQKFYGIRDPDYYEFEAHIFFDDAFDLTEDEVSVPNAFVWEFIDCIDDALSSVHERQLQLGPPIRTATPYGARLTWKLPGATVLVVHLKDRQQIRHKKRWSQVMYMYYLLGYRILAQPENLIQRNERNIVSTSEDTNRSMRLTNSQLRHRRQASHFTRSVIFNYTSEEVHTQAENTFLLTLDGDVDFKPDAVRLLVDRLKKNKKVGAACGRIHPIGSGPIIWYQEFEYAIGHWLQKATEHVFGCVLCAPGCFSLFRGSALMDDNVARCYAIRASEAGHYVQYDQGEDRWLSTLLLQQGYRIDYCAAADALTHAPETFSEFFNQRRRWGPSTLANLIDLLGDWKNTVRLNDNISTPYVLYQFFLLVSTVLGPATVLLMMAGAFTVVFKTNVLESYAISLIPAVILIIVCMYAKPSTQIIVAIVASASYAIVMTIVLVGTVGTAIEGGLTSPNVVFLCMLVVIYFIAALLHPEEFACVIPGALYFICIPTGYLVLTIYYLCNMHVVSWGTREVAFRKSESQIAEEEKAVEEKRKRKENKKGILGWLGISYIFKEAVELFRQARALTLDVQTKSKTDTLLEELISELRGKQTPNTENGKISESTEPDTPISVKVENDKESMPKQRTARTEEVLENPVFGEGPIKTLDEREKTFWKQMLQKYLFPIKEDKFHVEKMTSSLKNLRNNVVFGFFMTSALWIALTMQLQLLQDEFKNTILFIKIPHFYSSEKEMTFEPLGMIFLALFSAILFFQFMGMLSHRWGTILHVLSITNISCSQKFAERYKIQEVIAKVMELQRISNIENEPEPDYDDPIPDYEEDDFDEDDDETMYSFYSSSCSSTINTQANHKNADTSKRASLRRRNSAVFNRRGLTTGRTLRRAFERRFRNELKREKSGDQHSLSDFDHRKDEDLNDGFLSV</sequence>
<feature type="compositionally biased region" description="Acidic residues" evidence="14">
    <location>
        <begin position="1587"/>
        <end position="1604"/>
    </location>
</feature>
<dbReference type="GeneID" id="111128079"/>
<dbReference type="EC" id="2.4.1.16" evidence="2"/>
<feature type="region of interest" description="Disordered" evidence="14">
    <location>
        <begin position="1374"/>
        <end position="1396"/>
    </location>
</feature>
<feature type="compositionally biased region" description="Polar residues" evidence="14">
    <location>
        <begin position="1377"/>
        <end position="1389"/>
    </location>
</feature>
<dbReference type="PANTHER" id="PTHR22914:SF42">
    <property type="entry name" value="CHITIN SYNTHASE"/>
    <property type="match status" value="1"/>
</dbReference>
<evidence type="ECO:0000256" key="11">
    <source>
        <dbReference type="ARBA" id="ARBA00046329"/>
    </source>
</evidence>
<evidence type="ECO:0000256" key="5">
    <source>
        <dbReference type="ARBA" id="ARBA00022679"/>
    </source>
</evidence>
<keyword evidence="10" id="KW-0325">Glycoprotein</keyword>
<comment type="catalytic activity">
    <reaction evidence="12">
        <text>[(1-&gt;4)-N-acetyl-beta-D-glucosaminyl](n) + UDP-N-acetyl-alpha-D-glucosamine = [(1-&gt;4)-N-acetyl-beta-D-glucosaminyl](n+1) + UDP + H(+)</text>
        <dbReference type="Rhea" id="RHEA:16637"/>
        <dbReference type="Rhea" id="RHEA-COMP:9593"/>
        <dbReference type="Rhea" id="RHEA-COMP:9595"/>
        <dbReference type="ChEBI" id="CHEBI:15378"/>
        <dbReference type="ChEBI" id="CHEBI:17029"/>
        <dbReference type="ChEBI" id="CHEBI:57705"/>
        <dbReference type="ChEBI" id="CHEBI:58223"/>
        <dbReference type="EC" id="2.4.1.16"/>
    </reaction>
</comment>
<feature type="transmembrane region" description="Helical" evidence="15">
    <location>
        <begin position="252"/>
        <end position="271"/>
    </location>
</feature>
<evidence type="ECO:0000256" key="15">
    <source>
        <dbReference type="SAM" id="Phobius"/>
    </source>
</evidence>
<feature type="transmembrane region" description="Helical" evidence="15">
    <location>
        <begin position="1146"/>
        <end position="1175"/>
    </location>
</feature>
<feature type="transmembrane region" description="Helical" evidence="15">
    <location>
        <begin position="1206"/>
        <end position="1228"/>
    </location>
</feature>
<feature type="compositionally biased region" description="Basic and acidic residues" evidence="14">
    <location>
        <begin position="1674"/>
        <end position="1693"/>
    </location>
</feature>
<protein>
    <recommendedName>
        <fullName evidence="2">chitin synthase</fullName>
        <ecNumber evidence="2">2.4.1.16</ecNumber>
    </recommendedName>
</protein>
<keyword evidence="7 15" id="KW-1133">Transmembrane helix</keyword>
<evidence type="ECO:0000313" key="17">
    <source>
        <dbReference type="RefSeq" id="XP_022329201.1"/>
    </source>
</evidence>
<evidence type="ECO:0000256" key="7">
    <source>
        <dbReference type="ARBA" id="ARBA00022989"/>
    </source>
</evidence>
<keyword evidence="3" id="KW-1003">Cell membrane</keyword>
<feature type="transmembrane region" description="Helical" evidence="15">
    <location>
        <begin position="1182"/>
        <end position="1200"/>
    </location>
</feature>
<feature type="transmembrane region" description="Helical" evidence="15">
    <location>
        <begin position="283"/>
        <end position="305"/>
    </location>
</feature>
<comment type="similarity">
    <text evidence="11">Belongs to the chitin synthase family. Class IV subfamily.</text>
</comment>
<feature type="transmembrane region" description="Helical" evidence="15">
    <location>
        <begin position="1240"/>
        <end position="1257"/>
    </location>
</feature>
<dbReference type="GO" id="GO:0005886">
    <property type="term" value="C:plasma membrane"/>
    <property type="evidence" value="ECO:0007669"/>
    <property type="project" value="UniProtKB-SubCell"/>
</dbReference>
<accession>A0A8B8DQE6</accession>
<dbReference type="FunFam" id="3.90.550.10:FF:000139">
    <property type="entry name" value="Chitin synthase 8"/>
    <property type="match status" value="1"/>
</dbReference>
<comment type="subcellular location">
    <subcellularLocation>
        <location evidence="1">Cell membrane</location>
        <topology evidence="1">Multi-pass membrane protein</topology>
    </subcellularLocation>
</comment>
<evidence type="ECO:0000256" key="12">
    <source>
        <dbReference type="ARBA" id="ARBA00048014"/>
    </source>
</evidence>
<evidence type="ECO:0000256" key="2">
    <source>
        <dbReference type="ARBA" id="ARBA00012543"/>
    </source>
</evidence>
<feature type="transmembrane region" description="Helical" evidence="15">
    <location>
        <begin position="349"/>
        <end position="372"/>
    </location>
</feature>
<evidence type="ECO:0000256" key="14">
    <source>
        <dbReference type="SAM" id="MobiDB-lite"/>
    </source>
</evidence>
<dbReference type="CDD" id="cd04190">
    <property type="entry name" value="Chitin_synth_C"/>
    <property type="match status" value="1"/>
</dbReference>
<feature type="coiled-coil region" evidence="13">
    <location>
        <begin position="1302"/>
        <end position="1329"/>
    </location>
</feature>
<gene>
    <name evidence="17" type="primary">LOC111128079</name>
</gene>
<evidence type="ECO:0000256" key="6">
    <source>
        <dbReference type="ARBA" id="ARBA00022692"/>
    </source>
</evidence>
<evidence type="ECO:0000256" key="4">
    <source>
        <dbReference type="ARBA" id="ARBA00022676"/>
    </source>
</evidence>
<keyword evidence="9 15" id="KW-0472">Membrane</keyword>
<dbReference type="InterPro" id="IPR029044">
    <property type="entry name" value="Nucleotide-diphossugar_trans"/>
</dbReference>
<evidence type="ECO:0000256" key="3">
    <source>
        <dbReference type="ARBA" id="ARBA00022475"/>
    </source>
</evidence>
<feature type="transmembrane region" description="Helical" evidence="15">
    <location>
        <begin position="599"/>
        <end position="624"/>
    </location>
</feature>
<dbReference type="RefSeq" id="XP_022329201.1">
    <property type="nucleotide sequence ID" value="XM_022473493.1"/>
</dbReference>
<feature type="transmembrane region" description="Helical" evidence="15">
    <location>
        <begin position="1471"/>
        <end position="1492"/>
    </location>
</feature>